<sequence length="30" mass="3480">MLNDCSMVIKSLIYHSYGNDKTYINQDNKA</sequence>
<reference evidence="1" key="1">
    <citation type="journal article" date="2021" name="Proc. Natl. Acad. Sci. U.S.A.">
        <title>A Catalog of Tens of Thousands of Viruses from Human Metagenomes Reveals Hidden Associations with Chronic Diseases.</title>
        <authorList>
            <person name="Tisza M.J."/>
            <person name="Buck C.B."/>
        </authorList>
    </citation>
    <scope>NUCLEOTIDE SEQUENCE</scope>
    <source>
        <strain evidence="1">CtaOv25</strain>
    </source>
</reference>
<dbReference type="EMBL" id="BK015820">
    <property type="protein sequence ID" value="DAE26559.1"/>
    <property type="molecule type" value="Genomic_DNA"/>
</dbReference>
<accession>A0A8S5R544</accession>
<proteinExistence type="predicted"/>
<name>A0A8S5R544_9CAUD</name>
<evidence type="ECO:0000313" key="1">
    <source>
        <dbReference type="EMBL" id="DAE26559.1"/>
    </source>
</evidence>
<organism evidence="1">
    <name type="scientific">Myoviridae sp. ctaOv25</name>
    <dbReference type="NCBI Taxonomy" id="2827290"/>
    <lineage>
        <taxon>Viruses</taxon>
        <taxon>Duplodnaviria</taxon>
        <taxon>Heunggongvirae</taxon>
        <taxon>Uroviricota</taxon>
        <taxon>Caudoviricetes</taxon>
    </lineage>
</organism>
<protein>
    <submittedName>
        <fullName evidence="1">Uncharacterized protein</fullName>
    </submittedName>
</protein>